<dbReference type="SUPFAM" id="SSF50494">
    <property type="entry name" value="Trypsin-like serine proteases"/>
    <property type="match status" value="1"/>
</dbReference>
<evidence type="ECO:0000256" key="3">
    <source>
        <dbReference type="SAM" id="SignalP"/>
    </source>
</evidence>
<dbReference type="Gene3D" id="2.40.10.10">
    <property type="entry name" value="Trypsin-like serine proteases"/>
    <property type="match status" value="1"/>
</dbReference>
<organism evidence="5 6">
    <name type="scientific">Sorangium cellulosum</name>
    <name type="common">Polyangium cellulosum</name>
    <dbReference type="NCBI Taxonomy" id="56"/>
    <lineage>
        <taxon>Bacteria</taxon>
        <taxon>Pseudomonadati</taxon>
        <taxon>Myxococcota</taxon>
        <taxon>Polyangia</taxon>
        <taxon>Polyangiales</taxon>
        <taxon>Polyangiaceae</taxon>
        <taxon>Sorangium</taxon>
    </lineage>
</organism>
<dbReference type="PROSITE" id="PS50240">
    <property type="entry name" value="TRYPSIN_DOM"/>
    <property type="match status" value="1"/>
</dbReference>
<dbReference type="OrthoDB" id="5289868at2"/>
<dbReference type="RefSeq" id="WP_104986293.1">
    <property type="nucleotide sequence ID" value="NZ_CP012673.1"/>
</dbReference>
<dbReference type="Pfam" id="PF00089">
    <property type="entry name" value="Trypsin"/>
    <property type="match status" value="1"/>
</dbReference>
<dbReference type="InterPro" id="IPR001314">
    <property type="entry name" value="Peptidase_S1A"/>
</dbReference>
<gene>
    <name evidence="5" type="ORF">SOCE26_099630</name>
</gene>
<dbReference type="InterPro" id="IPR001254">
    <property type="entry name" value="Trypsin_dom"/>
</dbReference>
<name>A0A2L0FAE6_SORCE</name>
<dbReference type="Proteomes" id="UP000238348">
    <property type="component" value="Chromosome"/>
</dbReference>
<dbReference type="PRINTS" id="PR00722">
    <property type="entry name" value="CHYMOTRYPSIN"/>
</dbReference>
<keyword evidence="3" id="KW-0732">Signal</keyword>
<feature type="signal peptide" evidence="3">
    <location>
        <begin position="1"/>
        <end position="22"/>
    </location>
</feature>
<dbReference type="PANTHER" id="PTHR24276:SF98">
    <property type="entry name" value="FI18310P1-RELATED"/>
    <property type="match status" value="1"/>
</dbReference>
<dbReference type="EMBL" id="CP012673">
    <property type="protein sequence ID" value="AUX48429.1"/>
    <property type="molecule type" value="Genomic_DNA"/>
</dbReference>
<dbReference type="SMART" id="SM00020">
    <property type="entry name" value="Tryp_SPc"/>
    <property type="match status" value="1"/>
</dbReference>
<dbReference type="GO" id="GO:0004252">
    <property type="term" value="F:serine-type endopeptidase activity"/>
    <property type="evidence" value="ECO:0007669"/>
    <property type="project" value="InterPro"/>
</dbReference>
<dbReference type="InterPro" id="IPR043504">
    <property type="entry name" value="Peptidase_S1_PA_chymotrypsin"/>
</dbReference>
<dbReference type="InterPro" id="IPR050430">
    <property type="entry name" value="Peptidase_S1"/>
</dbReference>
<protein>
    <recommendedName>
        <fullName evidence="4">Peptidase S1 domain-containing protein</fullName>
    </recommendedName>
</protein>
<feature type="domain" description="Peptidase S1" evidence="4">
    <location>
        <begin position="46"/>
        <end position="273"/>
    </location>
</feature>
<sequence length="273" mass="28721">MKNHVFATLGTVLSAFSFVACIAGEAPQEIDQEHGEELVSEAEQAIKNGTAASLGEAMVVRVSKPNGECTGTLISDDRVLTAAHCLPSADPFDYSVTYAGTFRPVSGVLKHPSASSGIDVGILVLTDPMPLGSLTEYPEVNVADTDGLIGREVTCYGFGAQDVGSSCTSTAQCAAGFTCVPVQNKCFKLSATLRKGDFTIISNPVNDDDFFRLDVPNANGQITLPGDSGGPCILDNPDWGKKHLVGVYSQGNLVSSSIYTSREAFASWVLDND</sequence>
<dbReference type="AlphaFoldDB" id="A0A2L0FAE6"/>
<proteinExistence type="inferred from homology"/>
<dbReference type="PROSITE" id="PS51257">
    <property type="entry name" value="PROKAR_LIPOPROTEIN"/>
    <property type="match status" value="1"/>
</dbReference>
<evidence type="ECO:0000259" key="4">
    <source>
        <dbReference type="PROSITE" id="PS50240"/>
    </source>
</evidence>
<evidence type="ECO:0000256" key="1">
    <source>
        <dbReference type="ARBA" id="ARBA00007664"/>
    </source>
</evidence>
<dbReference type="PANTHER" id="PTHR24276">
    <property type="entry name" value="POLYSERASE-RELATED"/>
    <property type="match status" value="1"/>
</dbReference>
<evidence type="ECO:0000313" key="6">
    <source>
        <dbReference type="Proteomes" id="UP000238348"/>
    </source>
</evidence>
<dbReference type="InterPro" id="IPR018114">
    <property type="entry name" value="TRYPSIN_HIS"/>
</dbReference>
<dbReference type="PROSITE" id="PS00134">
    <property type="entry name" value="TRYPSIN_HIS"/>
    <property type="match status" value="1"/>
</dbReference>
<evidence type="ECO:0000313" key="5">
    <source>
        <dbReference type="EMBL" id="AUX48429.1"/>
    </source>
</evidence>
<feature type="chain" id="PRO_5014713957" description="Peptidase S1 domain-containing protein" evidence="3">
    <location>
        <begin position="23"/>
        <end position="273"/>
    </location>
</feature>
<dbReference type="GO" id="GO:0006508">
    <property type="term" value="P:proteolysis"/>
    <property type="evidence" value="ECO:0007669"/>
    <property type="project" value="InterPro"/>
</dbReference>
<comment type="similarity">
    <text evidence="1">Belongs to the peptidase S1 family.</text>
</comment>
<evidence type="ECO:0000256" key="2">
    <source>
        <dbReference type="ARBA" id="ARBA00023157"/>
    </source>
</evidence>
<accession>A0A2L0FAE6</accession>
<keyword evidence="2" id="KW-1015">Disulfide bond</keyword>
<dbReference type="InterPro" id="IPR009003">
    <property type="entry name" value="Peptidase_S1_PA"/>
</dbReference>
<reference evidence="5 6" key="1">
    <citation type="submission" date="2015-09" db="EMBL/GenBank/DDBJ databases">
        <title>Sorangium comparison.</title>
        <authorList>
            <person name="Zaburannyi N."/>
            <person name="Bunk B."/>
            <person name="Overmann J."/>
            <person name="Mueller R."/>
        </authorList>
    </citation>
    <scope>NUCLEOTIDE SEQUENCE [LARGE SCALE GENOMIC DNA]</scope>
    <source>
        <strain evidence="5 6">So ce26</strain>
    </source>
</reference>